<comment type="caution">
    <text evidence="2">The sequence shown here is derived from an EMBL/GenBank/DDBJ whole genome shotgun (WGS) entry which is preliminary data.</text>
</comment>
<reference evidence="2 3" key="1">
    <citation type="submission" date="2018-03" db="EMBL/GenBank/DDBJ databases">
        <title>The draft genome of Sphingosinicella sp. GL-C-18.</title>
        <authorList>
            <person name="Liu L."/>
            <person name="Li L."/>
            <person name="Liang L."/>
            <person name="Zhang X."/>
            <person name="Wang T."/>
        </authorList>
    </citation>
    <scope>NUCLEOTIDE SEQUENCE [LARGE SCALE GENOMIC DNA]</scope>
    <source>
        <strain evidence="2 3">GL-C-18</strain>
    </source>
</reference>
<protein>
    <recommendedName>
        <fullName evidence="4">DUF4129 domain-containing protein</fullName>
    </recommendedName>
</protein>
<organism evidence="2 3">
    <name type="scientific">Allosphingosinicella deserti</name>
    <dbReference type="NCBI Taxonomy" id="2116704"/>
    <lineage>
        <taxon>Bacteria</taxon>
        <taxon>Pseudomonadati</taxon>
        <taxon>Pseudomonadota</taxon>
        <taxon>Alphaproteobacteria</taxon>
        <taxon>Sphingomonadales</taxon>
        <taxon>Sphingomonadaceae</taxon>
        <taxon>Allosphingosinicella</taxon>
    </lineage>
</organism>
<feature type="transmembrane region" description="Helical" evidence="1">
    <location>
        <begin position="63"/>
        <end position="84"/>
    </location>
</feature>
<dbReference type="AlphaFoldDB" id="A0A2P7QN28"/>
<evidence type="ECO:0008006" key="4">
    <source>
        <dbReference type="Google" id="ProtNLM"/>
    </source>
</evidence>
<keyword evidence="1" id="KW-0472">Membrane</keyword>
<sequence length="216" mass="24126">MADSAEQEWTAAGDPARFAEAHAKLRTDSSIQFDLPEFVPPEPPAWLRWLAELLENGGPVFKAIFWIVLAIVVLSILYWLFRWIEGGGLAFLKRRRNAEPGPASDAWRPDEAPARALLAEADSLAASGRFGEAAHLLLFRSIEEIERKRPKIVRPALTSRDIAGAPQIPAAPRTAFSRIVMAVERSLFGGRTLDAQDWTLCRASYEEFAFAPEWKK</sequence>
<keyword evidence="3" id="KW-1185">Reference proteome</keyword>
<accession>A0A2P7QN28</accession>
<dbReference type="OrthoDB" id="8478645at2"/>
<proteinExistence type="predicted"/>
<evidence type="ECO:0000313" key="2">
    <source>
        <dbReference type="EMBL" id="PSJ39356.1"/>
    </source>
</evidence>
<keyword evidence="1" id="KW-0812">Transmembrane</keyword>
<dbReference type="EMBL" id="PXYI01000004">
    <property type="protein sequence ID" value="PSJ39356.1"/>
    <property type="molecule type" value="Genomic_DNA"/>
</dbReference>
<evidence type="ECO:0000256" key="1">
    <source>
        <dbReference type="SAM" id="Phobius"/>
    </source>
</evidence>
<gene>
    <name evidence="2" type="ORF">C7I55_12075</name>
</gene>
<evidence type="ECO:0000313" key="3">
    <source>
        <dbReference type="Proteomes" id="UP000241167"/>
    </source>
</evidence>
<name>A0A2P7QN28_9SPHN</name>
<dbReference type="RefSeq" id="WP_106513256.1">
    <property type="nucleotide sequence ID" value="NZ_PXYI01000004.1"/>
</dbReference>
<dbReference type="Proteomes" id="UP000241167">
    <property type="component" value="Unassembled WGS sequence"/>
</dbReference>
<keyword evidence="1" id="KW-1133">Transmembrane helix</keyword>